<sequence length="778" mass="85489">MAAIVTLYKTFKDRYGLGSQLIDFVNKLMENPANPSLHVEPVVQAADKRVRTARVTQKYRAVLFELQGTRERQFVLIDVLNHDDAYDFATTKQLSFNHITGVTELKDVEAPISAAVTQEEIESRAKQLAAEKLAQLQAEEEAAKSAAESAAEEEKAPAVAEPTPATLLKAEGISEEALSDELGLSPLTVEILLTARTVADVEELLSTHPEWERNAVIGLMAGMSIAEIRADLRLDESRDQAARIEDHESDEAIIEGMKTPAGKMEFIVAPGQEDLESIISGGSFDAWRVYLHPNQQRAVEAQHSGSGRITGGAGTGKTVVVVHRTKHLLDQNPGARVLLTTYTRDLANALKTQMNLLDPDFPEASVHGAPGLWISGVDALVADVIRNSQPLEREKALRDNFGIDGTFTPKALDSREERNFWEESVAVKGGDLSPEKAHPTFLSQEYSTVILTHGVTDERSYLRVRRAGRGTPLSRAERKAVWATVEMFHAKCASARKLTFAALAVLAAHIVENRDSVRMFDHVLIDEAQDFHAGHWRFLRACVVEGPNDIFLAEDSHQRIYGQRLVLSHYGIHTRGRASTKLRVNYRTTAQNLGYASAILDGTEWIDSEEEVDDLHGYHSVRRGPAPTILQSASKSEEAEQVAALIAEWISTAEQDDTEISVGVLTRTRQRMTEISAQLGEHEVPLATGRITTAERPVSVMTMHNAKGLEFTHVVLADVSADALPQAYLMRGLAEAERDDSLQRERALLYVAASRARDLLVVSTIGEASALLPAEVTA</sequence>
<gene>
    <name evidence="12" type="ORF">GX859_00895</name>
</gene>
<dbReference type="InterPro" id="IPR000212">
    <property type="entry name" value="DNA_helicase_UvrD/REP"/>
</dbReference>
<dbReference type="Pfam" id="PF13361">
    <property type="entry name" value="UvrD_C"/>
    <property type="match status" value="2"/>
</dbReference>
<evidence type="ECO:0000313" key="12">
    <source>
        <dbReference type="EMBL" id="NLA54847.1"/>
    </source>
</evidence>
<feature type="binding site" evidence="9">
    <location>
        <begin position="311"/>
        <end position="318"/>
    </location>
    <ligand>
        <name>ATP</name>
        <dbReference type="ChEBI" id="CHEBI:30616"/>
    </ligand>
</feature>
<comment type="caution">
    <text evidence="12">The sequence shown here is derived from an EMBL/GenBank/DDBJ whole genome shotgun (WGS) entry which is preliminary data.</text>
</comment>
<proteinExistence type="predicted"/>
<dbReference type="GO" id="GO:0005524">
    <property type="term" value="F:ATP binding"/>
    <property type="evidence" value="ECO:0007669"/>
    <property type="project" value="UniProtKB-UniRule"/>
</dbReference>
<protein>
    <recommendedName>
        <fullName evidence="7">DNA 3'-5' helicase</fullName>
        <ecNumber evidence="7">5.6.2.4</ecNumber>
    </recommendedName>
</protein>
<dbReference type="EC" id="5.6.2.4" evidence="7"/>
<dbReference type="InterPro" id="IPR027417">
    <property type="entry name" value="P-loop_NTPase"/>
</dbReference>
<evidence type="ECO:0000256" key="6">
    <source>
        <dbReference type="ARBA" id="ARBA00034617"/>
    </source>
</evidence>
<evidence type="ECO:0000313" key="13">
    <source>
        <dbReference type="Proteomes" id="UP000557899"/>
    </source>
</evidence>
<dbReference type="GO" id="GO:0005829">
    <property type="term" value="C:cytosol"/>
    <property type="evidence" value="ECO:0007669"/>
    <property type="project" value="TreeGrafter"/>
</dbReference>
<keyword evidence="3 9" id="KW-0347">Helicase</keyword>
<dbReference type="AlphaFoldDB" id="A0A7X6PLG9"/>
<evidence type="ECO:0000256" key="9">
    <source>
        <dbReference type="PROSITE-ProRule" id="PRU00560"/>
    </source>
</evidence>
<dbReference type="Proteomes" id="UP000557899">
    <property type="component" value="Unassembled WGS sequence"/>
</dbReference>
<evidence type="ECO:0000256" key="1">
    <source>
        <dbReference type="ARBA" id="ARBA00022741"/>
    </source>
</evidence>
<evidence type="ECO:0000256" key="7">
    <source>
        <dbReference type="ARBA" id="ARBA00034808"/>
    </source>
</evidence>
<evidence type="ECO:0000256" key="8">
    <source>
        <dbReference type="ARBA" id="ARBA00048988"/>
    </source>
</evidence>
<name>A0A7X6PLG9_9CORY</name>
<evidence type="ECO:0000256" key="4">
    <source>
        <dbReference type="ARBA" id="ARBA00022840"/>
    </source>
</evidence>
<dbReference type="PANTHER" id="PTHR11070:SF45">
    <property type="entry name" value="DNA 3'-5' HELICASE"/>
    <property type="match status" value="1"/>
</dbReference>
<feature type="domain" description="UvrD-like helicase ATP-binding" evidence="11">
    <location>
        <begin position="290"/>
        <end position="589"/>
    </location>
</feature>
<dbReference type="GO" id="GO:0016787">
    <property type="term" value="F:hydrolase activity"/>
    <property type="evidence" value="ECO:0007669"/>
    <property type="project" value="UniProtKB-UniRule"/>
</dbReference>
<evidence type="ECO:0000256" key="2">
    <source>
        <dbReference type="ARBA" id="ARBA00022801"/>
    </source>
</evidence>
<keyword evidence="1 9" id="KW-0547">Nucleotide-binding</keyword>
<evidence type="ECO:0000256" key="10">
    <source>
        <dbReference type="SAM" id="MobiDB-lite"/>
    </source>
</evidence>
<keyword evidence="4 9" id="KW-0067">ATP-binding</keyword>
<dbReference type="SUPFAM" id="SSF52540">
    <property type="entry name" value="P-loop containing nucleoside triphosphate hydrolases"/>
    <property type="match status" value="1"/>
</dbReference>
<evidence type="ECO:0000256" key="3">
    <source>
        <dbReference type="ARBA" id="ARBA00022806"/>
    </source>
</evidence>
<keyword evidence="5" id="KW-0413">Isomerase</keyword>
<organism evidence="12 13">
    <name type="scientific">Corynebacterium humireducens</name>
    <dbReference type="NCBI Taxonomy" id="1223514"/>
    <lineage>
        <taxon>Bacteria</taxon>
        <taxon>Bacillati</taxon>
        <taxon>Actinomycetota</taxon>
        <taxon>Actinomycetes</taxon>
        <taxon>Mycobacteriales</taxon>
        <taxon>Corynebacteriaceae</taxon>
        <taxon>Corynebacterium</taxon>
    </lineage>
</organism>
<reference evidence="12 13" key="1">
    <citation type="journal article" date="2020" name="Biotechnol. Biofuels">
        <title>New insights from the biogas microbiome by comprehensive genome-resolved metagenomics of nearly 1600 species originating from multiple anaerobic digesters.</title>
        <authorList>
            <person name="Campanaro S."/>
            <person name="Treu L."/>
            <person name="Rodriguez-R L.M."/>
            <person name="Kovalovszki A."/>
            <person name="Ziels R.M."/>
            <person name="Maus I."/>
            <person name="Zhu X."/>
            <person name="Kougias P.G."/>
            <person name="Basile A."/>
            <person name="Luo G."/>
            <person name="Schluter A."/>
            <person name="Konstantinidis K.T."/>
            <person name="Angelidaki I."/>
        </authorList>
    </citation>
    <scope>NUCLEOTIDE SEQUENCE [LARGE SCALE GENOMIC DNA]</scope>
    <source>
        <strain evidence="12">AS15tlH2ME_198</strain>
    </source>
</reference>
<dbReference type="EMBL" id="JAAZHI010000020">
    <property type="protein sequence ID" value="NLA54847.1"/>
    <property type="molecule type" value="Genomic_DNA"/>
</dbReference>
<comment type="catalytic activity">
    <reaction evidence="8">
        <text>ATP + H2O = ADP + phosphate + H(+)</text>
        <dbReference type="Rhea" id="RHEA:13065"/>
        <dbReference type="ChEBI" id="CHEBI:15377"/>
        <dbReference type="ChEBI" id="CHEBI:15378"/>
        <dbReference type="ChEBI" id="CHEBI:30616"/>
        <dbReference type="ChEBI" id="CHEBI:43474"/>
        <dbReference type="ChEBI" id="CHEBI:456216"/>
        <dbReference type="EC" id="5.6.2.4"/>
    </reaction>
</comment>
<evidence type="ECO:0000259" key="11">
    <source>
        <dbReference type="PROSITE" id="PS51198"/>
    </source>
</evidence>
<dbReference type="PROSITE" id="PS51198">
    <property type="entry name" value="UVRD_HELICASE_ATP_BIND"/>
    <property type="match status" value="1"/>
</dbReference>
<dbReference type="Gene3D" id="3.40.50.300">
    <property type="entry name" value="P-loop containing nucleotide triphosphate hydrolases"/>
    <property type="match status" value="2"/>
</dbReference>
<dbReference type="InterPro" id="IPR014017">
    <property type="entry name" value="DNA_helicase_UvrD-like_C"/>
</dbReference>
<dbReference type="GO" id="GO:0000725">
    <property type="term" value="P:recombinational repair"/>
    <property type="evidence" value="ECO:0007669"/>
    <property type="project" value="TreeGrafter"/>
</dbReference>
<dbReference type="PANTHER" id="PTHR11070">
    <property type="entry name" value="UVRD / RECB / PCRA DNA HELICASE FAMILY MEMBER"/>
    <property type="match status" value="1"/>
</dbReference>
<feature type="region of interest" description="Disordered" evidence="10">
    <location>
        <begin position="139"/>
        <end position="161"/>
    </location>
</feature>
<keyword evidence="2 9" id="KW-0378">Hydrolase</keyword>
<dbReference type="GO" id="GO:0043138">
    <property type="term" value="F:3'-5' DNA helicase activity"/>
    <property type="evidence" value="ECO:0007669"/>
    <property type="project" value="UniProtKB-EC"/>
</dbReference>
<dbReference type="GO" id="GO:0003677">
    <property type="term" value="F:DNA binding"/>
    <property type="evidence" value="ECO:0007669"/>
    <property type="project" value="InterPro"/>
</dbReference>
<dbReference type="InterPro" id="IPR014016">
    <property type="entry name" value="UvrD-like_ATP-bd"/>
</dbReference>
<dbReference type="Pfam" id="PF00580">
    <property type="entry name" value="UvrD-helicase"/>
    <property type="match status" value="1"/>
</dbReference>
<accession>A0A7X6PLG9</accession>
<evidence type="ECO:0000256" key="5">
    <source>
        <dbReference type="ARBA" id="ARBA00023235"/>
    </source>
</evidence>
<comment type="catalytic activity">
    <reaction evidence="6">
        <text>Couples ATP hydrolysis with the unwinding of duplex DNA by translocating in the 3'-5' direction.</text>
        <dbReference type="EC" id="5.6.2.4"/>
    </reaction>
</comment>